<proteinExistence type="predicted"/>
<evidence type="ECO:0000256" key="3">
    <source>
        <dbReference type="ARBA" id="ARBA00038812"/>
    </source>
</evidence>
<feature type="region of interest" description="Disordered" evidence="6">
    <location>
        <begin position="382"/>
        <end position="436"/>
    </location>
</feature>
<keyword evidence="7" id="KW-0812">Transmembrane</keyword>
<dbReference type="SUPFAM" id="SSF54236">
    <property type="entry name" value="Ubiquitin-like"/>
    <property type="match status" value="1"/>
</dbReference>
<keyword evidence="7" id="KW-1133">Transmembrane helix</keyword>
<dbReference type="Gene3D" id="3.10.20.90">
    <property type="entry name" value="Phosphatidylinositol 3-kinase Catalytic Subunit, Chain A, domain 1"/>
    <property type="match status" value="1"/>
</dbReference>
<evidence type="ECO:0000256" key="1">
    <source>
        <dbReference type="ARBA" id="ARBA00004406"/>
    </source>
</evidence>
<evidence type="ECO:0000256" key="7">
    <source>
        <dbReference type="SAM" id="Phobius"/>
    </source>
</evidence>
<protein>
    <recommendedName>
        <fullName evidence="4">UBX domain-containing protein 2</fullName>
    </recommendedName>
</protein>
<dbReference type="Pfam" id="PF23187">
    <property type="entry name" value="UBX7_N"/>
    <property type="match status" value="1"/>
</dbReference>
<feature type="compositionally biased region" description="Polar residues" evidence="6">
    <location>
        <begin position="110"/>
        <end position="120"/>
    </location>
</feature>
<comment type="subunit">
    <text evidence="3">Directly interacts with VCP. Interacts with UBQLN1. Forms a complex with VCP and UBQLN1.</text>
</comment>
<dbReference type="Pfam" id="PF00789">
    <property type="entry name" value="UBX"/>
    <property type="match status" value="1"/>
</dbReference>
<dbReference type="SMART" id="SM00166">
    <property type="entry name" value="UBX"/>
    <property type="match status" value="1"/>
</dbReference>
<dbReference type="OrthoDB" id="2445133at2759"/>
<feature type="domain" description="UBX" evidence="8">
    <location>
        <begin position="253"/>
        <end position="340"/>
    </location>
</feature>
<feature type="region of interest" description="Disordered" evidence="6">
    <location>
        <begin position="169"/>
        <end position="259"/>
    </location>
</feature>
<gene>
    <name evidence="9" type="ORF">X797_003519</name>
</gene>
<evidence type="ECO:0000256" key="4">
    <source>
        <dbReference type="ARBA" id="ARBA00041575"/>
    </source>
</evidence>
<feature type="transmembrane region" description="Helical" evidence="7">
    <location>
        <begin position="355"/>
        <end position="376"/>
    </location>
</feature>
<evidence type="ECO:0000256" key="6">
    <source>
        <dbReference type="SAM" id="MobiDB-lite"/>
    </source>
</evidence>
<comment type="subcellular location">
    <subcellularLocation>
        <location evidence="1">Endoplasmic reticulum membrane</location>
        <topology evidence="1">Peripheral membrane protein</topology>
    </subcellularLocation>
</comment>
<dbReference type="AlphaFoldDB" id="A0A0A1V1I7"/>
<sequence length="436" mass="48321">MFYQGSLQEGISTAVGQQKSVFCFVTNDNDESQTWEHEFLQDPSLVDVIAKQAVALRLTHGSEEFGYLAQIFPLPQTPTIVIMKNGELKEYIAAGTSKEDFLRRIQNSFNISPPHTAQPASESLSSSSPTLSSSSGIPPTVERSDNVRRVLEERAARLKAAKEAAEQKAKEELAKRSAKAAAEASESAQKQAALVRKKKQQESEERKRILKRIQDDKEERRQQAAEREQQRKEIHSKSDSSLPVGTASPSTMSSAAKNSSLTSIQVRLFDGSTIRSRFKTSDPVKEVRKWVDENRTDGELPYTFTQLLTPLPNKSIDETEEGKSLGEIGLSPSSTLILIHVRSYTSAYNNSSQGLLSWIIGSILGFFTWVLGLIGLGRGGGNNSQETVGEQSDSASTQAKSRRVQGFENPNDKRRDHQLYNGNSLNFEPRPDEDEK</sequence>
<comment type="function">
    <text evidence="5">Involved in endoplasmic reticulum-associated protein degradation (ERAD). Acts as a platform to recruit both UBQLN1 and VCP to the ER during ERAD.</text>
</comment>
<feature type="compositionally biased region" description="Low complexity" evidence="6">
    <location>
        <begin position="179"/>
        <end position="194"/>
    </location>
</feature>
<feature type="compositionally biased region" description="Low complexity" evidence="6">
    <location>
        <begin position="121"/>
        <end position="135"/>
    </location>
</feature>
<organism evidence="9 10">
    <name type="scientific">Metarhizium robertsii</name>
    <dbReference type="NCBI Taxonomy" id="568076"/>
    <lineage>
        <taxon>Eukaryota</taxon>
        <taxon>Fungi</taxon>
        <taxon>Dikarya</taxon>
        <taxon>Ascomycota</taxon>
        <taxon>Pezizomycotina</taxon>
        <taxon>Sordariomycetes</taxon>
        <taxon>Hypocreomycetidae</taxon>
        <taxon>Hypocreales</taxon>
        <taxon>Clavicipitaceae</taxon>
        <taxon>Metarhizium</taxon>
    </lineage>
</organism>
<comment type="caution">
    <text evidence="9">The sequence shown here is derived from an EMBL/GenBank/DDBJ whole genome shotgun (WGS) entry which is preliminary data.</text>
</comment>
<name>A0A0A1V1I7_9HYPO</name>
<feature type="region of interest" description="Disordered" evidence="6">
    <location>
        <begin position="110"/>
        <end position="146"/>
    </location>
</feature>
<dbReference type="Gene3D" id="3.40.30.10">
    <property type="entry name" value="Glutaredoxin"/>
    <property type="match status" value="1"/>
</dbReference>
<dbReference type="InterPro" id="IPR036249">
    <property type="entry name" value="Thioredoxin-like_sf"/>
</dbReference>
<evidence type="ECO:0000256" key="5">
    <source>
        <dbReference type="ARBA" id="ARBA00046062"/>
    </source>
</evidence>
<evidence type="ECO:0000313" key="9">
    <source>
        <dbReference type="EMBL" id="EXV03720.1"/>
    </source>
</evidence>
<dbReference type="GO" id="GO:0036503">
    <property type="term" value="P:ERAD pathway"/>
    <property type="evidence" value="ECO:0007669"/>
    <property type="project" value="TreeGrafter"/>
</dbReference>
<dbReference type="eggNOG" id="KOG2689">
    <property type="taxonomic scope" value="Eukaryota"/>
</dbReference>
<dbReference type="PANTHER" id="PTHR46424">
    <property type="entry name" value="UBX DOMAIN-CONTAINING PROTEIN 4"/>
    <property type="match status" value="1"/>
</dbReference>
<keyword evidence="2" id="KW-0834">Unfolded protein response</keyword>
<evidence type="ECO:0000259" key="8">
    <source>
        <dbReference type="SMART" id="SM00166"/>
    </source>
</evidence>
<accession>A0A0A1V1I7</accession>
<dbReference type="InterPro" id="IPR001012">
    <property type="entry name" value="UBX_dom"/>
</dbReference>
<dbReference type="InterPro" id="IPR029071">
    <property type="entry name" value="Ubiquitin-like_domsf"/>
</dbReference>
<reference evidence="9 10" key="1">
    <citation type="submission" date="2014-02" db="EMBL/GenBank/DDBJ databases">
        <title>The genome sequence of the entomopathogenic fungus Metarhizium robertsii ARSEF 2575.</title>
        <authorList>
            <person name="Giuliano Garisto Donzelli B."/>
            <person name="Roe B.A."/>
            <person name="Macmil S.L."/>
            <person name="Krasnoff S.B."/>
            <person name="Gibson D.M."/>
        </authorList>
    </citation>
    <scope>NUCLEOTIDE SEQUENCE [LARGE SCALE GENOMIC DNA]</scope>
    <source>
        <strain evidence="9 10">ARSEF 2575</strain>
    </source>
</reference>
<dbReference type="GO" id="GO:0006986">
    <property type="term" value="P:response to unfolded protein"/>
    <property type="evidence" value="ECO:0007669"/>
    <property type="project" value="UniProtKB-KW"/>
</dbReference>
<keyword evidence="7" id="KW-0472">Membrane</keyword>
<feature type="compositionally biased region" description="Polar residues" evidence="6">
    <location>
        <begin position="383"/>
        <end position="399"/>
    </location>
</feature>
<dbReference type="Proteomes" id="UP000030151">
    <property type="component" value="Unassembled WGS sequence"/>
</dbReference>
<dbReference type="SUPFAM" id="SSF52833">
    <property type="entry name" value="Thioredoxin-like"/>
    <property type="match status" value="1"/>
</dbReference>
<evidence type="ECO:0000313" key="10">
    <source>
        <dbReference type="Proteomes" id="UP000030151"/>
    </source>
</evidence>
<dbReference type="EMBL" id="JELW01000003">
    <property type="protein sequence ID" value="EXV03720.1"/>
    <property type="molecule type" value="Genomic_DNA"/>
</dbReference>
<feature type="compositionally biased region" description="Basic and acidic residues" evidence="6">
    <location>
        <begin position="200"/>
        <end position="238"/>
    </location>
</feature>
<evidence type="ECO:0000256" key="2">
    <source>
        <dbReference type="ARBA" id="ARBA00023230"/>
    </source>
</evidence>
<feature type="compositionally biased region" description="Polar residues" evidence="6">
    <location>
        <begin position="239"/>
        <end position="259"/>
    </location>
</feature>
<dbReference type="HOGENOM" id="CLU_035996_1_0_1"/>
<dbReference type="PANTHER" id="PTHR46424:SF1">
    <property type="entry name" value="UBX DOMAIN-CONTAINING PROTEIN 4"/>
    <property type="match status" value="1"/>
</dbReference>
<dbReference type="GO" id="GO:0005789">
    <property type="term" value="C:endoplasmic reticulum membrane"/>
    <property type="evidence" value="ECO:0007669"/>
    <property type="project" value="UniProtKB-SubCell"/>
</dbReference>